<keyword evidence="7 8" id="KW-0501">Molybdenum cofactor biosynthesis</keyword>
<feature type="binding site" evidence="8">
    <location>
        <position position="40"/>
    </location>
    <ligand>
        <name>GTP</name>
        <dbReference type="ChEBI" id="CHEBI:37565"/>
    </ligand>
</feature>
<dbReference type="RefSeq" id="WP_182584363.1">
    <property type="nucleotide sequence ID" value="NZ_JABVCQ010000024.1"/>
</dbReference>
<feature type="binding site" evidence="8">
    <location>
        <position position="116"/>
    </location>
    <ligand>
        <name>Mg(2+)</name>
        <dbReference type="ChEBI" id="CHEBI:18420"/>
    </ligand>
</feature>
<dbReference type="GO" id="GO:0061603">
    <property type="term" value="F:molybdenum cofactor guanylyltransferase activity"/>
    <property type="evidence" value="ECO:0007669"/>
    <property type="project" value="UniProtKB-EC"/>
</dbReference>
<dbReference type="EC" id="2.7.7.77" evidence="8"/>
<proteinExistence type="inferred from homology"/>
<dbReference type="Pfam" id="PF12804">
    <property type="entry name" value="NTP_transf_3"/>
    <property type="match status" value="1"/>
</dbReference>
<gene>
    <name evidence="8 10" type="primary">mobA</name>
    <name evidence="10" type="ORF">HUK38_10915</name>
</gene>
<dbReference type="InterPro" id="IPR025877">
    <property type="entry name" value="MobA-like_NTP_Trfase"/>
</dbReference>
<evidence type="ECO:0000256" key="8">
    <source>
        <dbReference type="HAMAP-Rule" id="MF_00316"/>
    </source>
</evidence>
<comment type="subunit">
    <text evidence="8">Monomer.</text>
</comment>
<evidence type="ECO:0000256" key="1">
    <source>
        <dbReference type="ARBA" id="ARBA00022490"/>
    </source>
</evidence>
<comment type="subcellular location">
    <subcellularLocation>
        <location evidence="8">Cytoplasm</location>
    </subcellularLocation>
</comment>
<keyword evidence="6 8" id="KW-0342">GTP-binding</keyword>
<comment type="domain">
    <text evidence="8">The N-terminal domain determines nucleotide recognition and specific binding, while the C-terminal domain determines the specific binding to the target protein.</text>
</comment>
<keyword evidence="11" id="KW-1185">Reference proteome</keyword>
<dbReference type="AlphaFoldDB" id="A0A839HCP7"/>
<dbReference type="CDD" id="cd02503">
    <property type="entry name" value="MobA"/>
    <property type="match status" value="1"/>
</dbReference>
<keyword evidence="1 8" id="KW-0963">Cytoplasm</keyword>
<evidence type="ECO:0000256" key="7">
    <source>
        <dbReference type="ARBA" id="ARBA00023150"/>
    </source>
</evidence>
<evidence type="ECO:0000256" key="6">
    <source>
        <dbReference type="ARBA" id="ARBA00023134"/>
    </source>
</evidence>
<comment type="similarity">
    <text evidence="8">Belongs to the MobA family.</text>
</comment>
<evidence type="ECO:0000256" key="3">
    <source>
        <dbReference type="ARBA" id="ARBA00022723"/>
    </source>
</evidence>
<name>A0A839HCP7_9GAMM</name>
<evidence type="ECO:0000256" key="5">
    <source>
        <dbReference type="ARBA" id="ARBA00022842"/>
    </source>
</evidence>
<comment type="caution">
    <text evidence="10">The sequence shown here is derived from an EMBL/GenBank/DDBJ whole genome shotgun (WGS) entry which is preliminary data.</text>
</comment>
<dbReference type="GO" id="GO:0046872">
    <property type="term" value="F:metal ion binding"/>
    <property type="evidence" value="ECO:0007669"/>
    <property type="project" value="UniProtKB-KW"/>
</dbReference>
<protein>
    <recommendedName>
        <fullName evidence="8">Molybdenum cofactor guanylyltransferase</fullName>
        <shortName evidence="8">MoCo guanylyltransferase</shortName>
        <ecNumber evidence="8">2.7.7.77</ecNumber>
    </recommendedName>
    <alternativeName>
        <fullName evidence="8">GTP:molybdopterin guanylyltransferase</fullName>
    </alternativeName>
    <alternativeName>
        <fullName evidence="8">Mo-MPT guanylyltransferase</fullName>
    </alternativeName>
    <alternativeName>
        <fullName evidence="8">Molybdopterin guanylyltransferase</fullName>
    </alternativeName>
    <alternativeName>
        <fullName evidence="8">Molybdopterin-guanine dinucleotide synthase</fullName>
        <shortName evidence="8">MGD synthase</shortName>
    </alternativeName>
</protein>
<dbReference type="GO" id="GO:1902758">
    <property type="term" value="P:bis(molybdopterin guanine dinucleotide)molybdenum biosynthetic process"/>
    <property type="evidence" value="ECO:0007669"/>
    <property type="project" value="TreeGrafter"/>
</dbReference>
<keyword evidence="4 8" id="KW-0547">Nucleotide-binding</keyword>
<evidence type="ECO:0000256" key="2">
    <source>
        <dbReference type="ARBA" id="ARBA00022679"/>
    </source>
</evidence>
<dbReference type="PANTHER" id="PTHR19136:SF81">
    <property type="entry name" value="MOLYBDENUM COFACTOR GUANYLYLTRANSFERASE"/>
    <property type="match status" value="1"/>
</dbReference>
<dbReference type="Proteomes" id="UP000548632">
    <property type="component" value="Unassembled WGS sequence"/>
</dbReference>
<keyword evidence="10" id="KW-0548">Nucleotidyltransferase</keyword>
<feature type="binding site" evidence="8">
    <location>
        <begin position="27"/>
        <end position="29"/>
    </location>
    <ligand>
        <name>GTP</name>
        <dbReference type="ChEBI" id="CHEBI:37565"/>
    </ligand>
</feature>
<sequence>MADRAAGTVNSASGVVIDPQQITGLVLAGGAGQRLGGVDKGLHPFAGKPLIAWMLDLLTQQCGQVRISANRNLAAYYHYGYPVKPDYLPNFSGPLAGIARALHEITTPWLLTVPCDTPLIPADLAQRLAAGLIAQTAQVAIVGTPEQWHPLHALIPRTLMTDLDEYLASGERRVYGWLERHPLALVPFDATTAPAADPFTNLNQTEDFARFA</sequence>
<dbReference type="PANTHER" id="PTHR19136">
    <property type="entry name" value="MOLYBDENUM COFACTOR GUANYLYLTRANSFERASE"/>
    <property type="match status" value="1"/>
</dbReference>
<comment type="cofactor">
    <cofactor evidence="8">
        <name>Mg(2+)</name>
        <dbReference type="ChEBI" id="CHEBI:18420"/>
    </cofactor>
</comment>
<comment type="function">
    <text evidence="8">Transfers a GMP moiety from GTP to Mo-molybdopterin (Mo-MPT) cofactor (Moco or molybdenum cofactor) to form Mo-molybdopterin guanine dinucleotide (Mo-MGD) cofactor.</text>
</comment>
<dbReference type="GO" id="GO:0005737">
    <property type="term" value="C:cytoplasm"/>
    <property type="evidence" value="ECO:0007669"/>
    <property type="project" value="UniProtKB-SubCell"/>
</dbReference>
<dbReference type="NCBIfam" id="TIGR02665">
    <property type="entry name" value="molyb_mobA"/>
    <property type="match status" value="1"/>
</dbReference>
<comment type="catalytic activity">
    <reaction evidence="8">
        <text>Mo-molybdopterin + GTP + H(+) = Mo-molybdopterin guanine dinucleotide + diphosphate</text>
        <dbReference type="Rhea" id="RHEA:34243"/>
        <dbReference type="ChEBI" id="CHEBI:15378"/>
        <dbReference type="ChEBI" id="CHEBI:33019"/>
        <dbReference type="ChEBI" id="CHEBI:37565"/>
        <dbReference type="ChEBI" id="CHEBI:71302"/>
        <dbReference type="ChEBI" id="CHEBI:71310"/>
        <dbReference type="EC" id="2.7.7.77"/>
    </reaction>
</comment>
<feature type="binding site" evidence="8">
    <location>
        <position position="116"/>
    </location>
    <ligand>
        <name>GTP</name>
        <dbReference type="ChEBI" id="CHEBI:37565"/>
    </ligand>
</feature>
<keyword evidence="2 8" id="KW-0808">Transferase</keyword>
<keyword evidence="5 8" id="KW-0460">Magnesium</keyword>
<feature type="binding site" evidence="8">
    <location>
        <position position="86"/>
    </location>
    <ligand>
        <name>GTP</name>
        <dbReference type="ChEBI" id="CHEBI:37565"/>
    </ligand>
</feature>
<comment type="caution">
    <text evidence="8">Lacks conserved residue(s) required for the propagation of feature annotation.</text>
</comment>
<organism evidence="10 11">
    <name type="scientific">Thiospirillum jenense</name>
    <dbReference type="NCBI Taxonomy" id="1653858"/>
    <lineage>
        <taxon>Bacteria</taxon>
        <taxon>Pseudomonadati</taxon>
        <taxon>Pseudomonadota</taxon>
        <taxon>Gammaproteobacteria</taxon>
        <taxon>Chromatiales</taxon>
        <taxon>Chromatiaceae</taxon>
        <taxon>Thiospirillum</taxon>
    </lineage>
</organism>
<evidence type="ECO:0000313" key="11">
    <source>
        <dbReference type="Proteomes" id="UP000548632"/>
    </source>
</evidence>
<reference evidence="10 11" key="1">
    <citation type="journal article" date="2020" name="Arch. Microbiol.">
        <title>The genome sequence of the giant phototrophic gammaproteobacterium Thiospirillum jenense gives insight into its physiological properties and phylogenetic relationships.</title>
        <authorList>
            <person name="Imhoff J.F."/>
            <person name="Meyer T.E."/>
            <person name="Kyndt J.A."/>
        </authorList>
    </citation>
    <scope>NUCLEOTIDE SEQUENCE [LARGE SCALE GENOMIC DNA]</scope>
    <source>
        <strain evidence="10 11">DSM 216</strain>
    </source>
</reference>
<dbReference type="InterPro" id="IPR029044">
    <property type="entry name" value="Nucleotide-diphossugar_trans"/>
</dbReference>
<feature type="domain" description="MobA-like NTP transferase" evidence="9">
    <location>
        <begin position="24"/>
        <end position="178"/>
    </location>
</feature>
<dbReference type="GO" id="GO:0005525">
    <property type="term" value="F:GTP binding"/>
    <property type="evidence" value="ECO:0007669"/>
    <property type="project" value="UniProtKB-UniRule"/>
</dbReference>
<dbReference type="Gene3D" id="3.90.550.10">
    <property type="entry name" value="Spore Coat Polysaccharide Biosynthesis Protein SpsA, Chain A"/>
    <property type="match status" value="1"/>
</dbReference>
<accession>A0A839HCP7</accession>
<evidence type="ECO:0000259" key="9">
    <source>
        <dbReference type="Pfam" id="PF12804"/>
    </source>
</evidence>
<evidence type="ECO:0000256" key="4">
    <source>
        <dbReference type="ARBA" id="ARBA00022741"/>
    </source>
</evidence>
<keyword evidence="3 8" id="KW-0479">Metal-binding</keyword>
<dbReference type="SUPFAM" id="SSF53448">
    <property type="entry name" value="Nucleotide-diphospho-sugar transferases"/>
    <property type="match status" value="1"/>
</dbReference>
<dbReference type="EMBL" id="JABVCQ010000024">
    <property type="protein sequence ID" value="MBB1126735.1"/>
    <property type="molecule type" value="Genomic_DNA"/>
</dbReference>
<evidence type="ECO:0000313" key="10">
    <source>
        <dbReference type="EMBL" id="MBB1126735.1"/>
    </source>
</evidence>
<dbReference type="InterPro" id="IPR013482">
    <property type="entry name" value="Molybde_CF_guanTrfase"/>
</dbReference>
<dbReference type="HAMAP" id="MF_00316">
    <property type="entry name" value="MobA"/>
    <property type="match status" value="1"/>
</dbReference>